<organism evidence="8 9">
    <name type="scientific">Burkholderia gladioli</name>
    <name type="common">Pseudomonas marginata</name>
    <name type="synonym">Phytomonas marginata</name>
    <dbReference type="NCBI Taxonomy" id="28095"/>
    <lineage>
        <taxon>Bacteria</taxon>
        <taxon>Pseudomonadati</taxon>
        <taxon>Pseudomonadota</taxon>
        <taxon>Betaproteobacteria</taxon>
        <taxon>Burkholderiales</taxon>
        <taxon>Burkholderiaceae</taxon>
        <taxon>Burkholderia</taxon>
    </lineage>
</organism>
<dbReference type="EC" id="3.2.1.22" evidence="5"/>
<proteinExistence type="inferred from homology"/>
<dbReference type="GO" id="GO:0004557">
    <property type="term" value="F:alpha-galactosidase activity"/>
    <property type="evidence" value="ECO:0007669"/>
    <property type="project" value="UniProtKB-EC"/>
</dbReference>
<dbReference type="Gene3D" id="3.20.20.70">
    <property type="entry name" value="Aldolase class I"/>
    <property type="match status" value="1"/>
</dbReference>
<name>A0A2A7S4H0_BURGA</name>
<dbReference type="Proteomes" id="UP000220629">
    <property type="component" value="Unassembled WGS sequence"/>
</dbReference>
<protein>
    <recommendedName>
        <fullName evidence="5">Alpha-galactosidase</fullName>
        <ecNumber evidence="5">3.2.1.22</ecNumber>
    </recommendedName>
    <alternativeName>
        <fullName evidence="5">Melibiase</fullName>
    </alternativeName>
</protein>
<sequence length="618" mass="64602">MRTRLPRLASSALLALPLCLNLPAHADTVAANTSTPLAATPPMGFNNWARFQCTAQAPTDGSARANYSFQHFMLDQAEAMRATGLVASGYTLLWVDDCWMSRIGSGQIQGAARWGGSQQPGFDPDLGAYVSAVHAKGMLAALYNTSGAKTCQGVAAGEQGHQLQDAQTYVAWGVDALKLDNCGAIDNATPQQLFKQMADALGQASAGSARKILFNESAPAGYGPTGSAKYATLDWVRPLGQMWRTGPDIRTTSMTAGGQAASDPWDYYNANAYQEGVYQSYNETIALSRYVSPGNWNDPDQLLIGDNGLTPAEERSQMALWSAMAAPLILSTDVRKFAANPADPRWQQSLATLNNAEVVAVDQDRLGIGGYRVSRDDPSSSAGIEVVAKLLADHALAVVVLNKGAASASPTLSFSNLGYRNGADGTPCTLAVRDLWAHSGSQLAAQVPLTIGAHDNAMLKLSGTCGGWAPTGEIETVGDWGATPLCIAAGSAAPGAALALANCDAGPKQRWSRKADRTVELAGTGLCLSSTAPGATLGGAAGQWATLASCNAQDTKQQFSYRRNGQLAAAADGTCLDIYRGVVDGTLGKPGTPLDLYACTANQVNQIWAAPHADVLND</sequence>
<evidence type="ECO:0000259" key="7">
    <source>
        <dbReference type="SMART" id="SM00458"/>
    </source>
</evidence>
<dbReference type="SUPFAM" id="SSF51011">
    <property type="entry name" value="Glycosyl hydrolase domain"/>
    <property type="match status" value="1"/>
</dbReference>
<comment type="caution">
    <text evidence="8">The sequence shown here is derived from an EMBL/GenBank/DDBJ whole genome shotgun (WGS) entry which is preliminary data.</text>
</comment>
<dbReference type="Gene3D" id="2.80.10.50">
    <property type="match status" value="1"/>
</dbReference>
<dbReference type="InterPro" id="IPR013780">
    <property type="entry name" value="Glyco_hydro_b"/>
</dbReference>
<feature type="signal peptide" evidence="6">
    <location>
        <begin position="1"/>
        <end position="26"/>
    </location>
</feature>
<dbReference type="RefSeq" id="WP_098154032.1">
    <property type="nucleotide sequence ID" value="NZ_CADEQH010000030.1"/>
</dbReference>
<dbReference type="PANTHER" id="PTHR11452">
    <property type="entry name" value="ALPHA-GALACTOSIDASE/ALPHA-N-ACETYLGALACTOSAMINIDASE"/>
    <property type="match status" value="1"/>
</dbReference>
<dbReference type="PANTHER" id="PTHR11452:SF75">
    <property type="entry name" value="ALPHA-GALACTOSIDASE MEL1"/>
    <property type="match status" value="1"/>
</dbReference>
<dbReference type="InterPro" id="IPR002241">
    <property type="entry name" value="Glyco_hydro_27"/>
</dbReference>
<evidence type="ECO:0000256" key="2">
    <source>
        <dbReference type="ARBA" id="ARBA00022729"/>
    </source>
</evidence>
<dbReference type="InterPro" id="IPR035992">
    <property type="entry name" value="Ricin_B-like_lectins"/>
</dbReference>
<dbReference type="InterPro" id="IPR013785">
    <property type="entry name" value="Aldolase_TIM"/>
</dbReference>
<comment type="similarity">
    <text evidence="1 5">Belongs to the glycosyl hydrolase 27 family.</text>
</comment>
<evidence type="ECO:0000313" key="8">
    <source>
        <dbReference type="EMBL" id="PEH38448.1"/>
    </source>
</evidence>
<dbReference type="AlphaFoldDB" id="A0A2A7S4H0"/>
<dbReference type="EMBL" id="PDDY01000004">
    <property type="protein sequence ID" value="PEH38448.1"/>
    <property type="molecule type" value="Genomic_DNA"/>
</dbReference>
<keyword evidence="4 5" id="KW-0326">Glycosidase</keyword>
<dbReference type="Gene3D" id="2.60.40.1180">
    <property type="entry name" value="Golgi alpha-mannosidase II"/>
    <property type="match status" value="1"/>
</dbReference>
<evidence type="ECO:0000256" key="5">
    <source>
        <dbReference type="RuleBase" id="RU361168"/>
    </source>
</evidence>
<gene>
    <name evidence="8" type="ORF">CRM94_29100</name>
</gene>
<evidence type="ECO:0000256" key="3">
    <source>
        <dbReference type="ARBA" id="ARBA00022801"/>
    </source>
</evidence>
<evidence type="ECO:0000256" key="1">
    <source>
        <dbReference type="ARBA" id="ARBA00009743"/>
    </source>
</evidence>
<keyword evidence="5" id="KW-1015">Disulfide bond</keyword>
<evidence type="ECO:0000313" key="9">
    <source>
        <dbReference type="Proteomes" id="UP000220629"/>
    </source>
</evidence>
<accession>A0A2A7S4H0</accession>
<keyword evidence="2 6" id="KW-0732">Signal</keyword>
<dbReference type="GO" id="GO:0005975">
    <property type="term" value="P:carbohydrate metabolic process"/>
    <property type="evidence" value="ECO:0007669"/>
    <property type="project" value="InterPro"/>
</dbReference>
<reference evidence="9" key="1">
    <citation type="submission" date="2017-09" db="EMBL/GenBank/DDBJ databases">
        <title>FDA dAtabase for Regulatory Grade micrObial Sequences (FDA-ARGOS): Supporting development and validation of Infectious Disease Dx tests.</title>
        <authorList>
            <person name="Minogue T."/>
            <person name="Wolcott M."/>
            <person name="Wasieloski L."/>
            <person name="Aguilar W."/>
            <person name="Moore D."/>
            <person name="Tallon L."/>
            <person name="Sadzewicz L."/>
            <person name="Ott S."/>
            <person name="Zhao X."/>
            <person name="Nagaraj S."/>
            <person name="Vavikolanu K."/>
            <person name="Aluvathingal J."/>
            <person name="Nadendla S."/>
            <person name="Sichtig H."/>
        </authorList>
    </citation>
    <scope>NUCLEOTIDE SEQUENCE [LARGE SCALE GENOMIC DNA]</scope>
    <source>
        <strain evidence="9">FDAARGOS_390</strain>
    </source>
</reference>
<evidence type="ECO:0000256" key="4">
    <source>
        <dbReference type="ARBA" id="ARBA00023295"/>
    </source>
</evidence>
<evidence type="ECO:0000256" key="6">
    <source>
        <dbReference type="SAM" id="SignalP"/>
    </source>
</evidence>
<dbReference type="Pfam" id="PF17801">
    <property type="entry name" value="Melibiase_C"/>
    <property type="match status" value="1"/>
</dbReference>
<dbReference type="PROSITE" id="PS50231">
    <property type="entry name" value="RICIN_B_LECTIN"/>
    <property type="match status" value="1"/>
</dbReference>
<dbReference type="PRINTS" id="PR00740">
    <property type="entry name" value="GLHYDRLASE27"/>
</dbReference>
<dbReference type="CDD" id="cd14792">
    <property type="entry name" value="GH27"/>
    <property type="match status" value="1"/>
</dbReference>
<dbReference type="SUPFAM" id="SSF51445">
    <property type="entry name" value="(Trans)glycosidases"/>
    <property type="match status" value="1"/>
</dbReference>
<dbReference type="SMART" id="SM00458">
    <property type="entry name" value="RICIN"/>
    <property type="match status" value="1"/>
</dbReference>
<dbReference type="Pfam" id="PF16499">
    <property type="entry name" value="Melibiase_2"/>
    <property type="match status" value="1"/>
</dbReference>
<comment type="catalytic activity">
    <reaction evidence="5">
        <text>Hydrolysis of terminal, non-reducing alpha-D-galactose residues in alpha-D-galactosides, including galactose oligosaccharides, galactomannans and galactolipids.</text>
        <dbReference type="EC" id="3.2.1.22"/>
    </reaction>
</comment>
<dbReference type="InterPro" id="IPR017853">
    <property type="entry name" value="GH"/>
</dbReference>
<keyword evidence="3 5" id="KW-0378">Hydrolase</keyword>
<feature type="domain" description="Ricin B lectin" evidence="7">
    <location>
        <begin position="472"/>
        <end position="611"/>
    </location>
</feature>
<dbReference type="InterPro" id="IPR041233">
    <property type="entry name" value="Melibiase_C"/>
</dbReference>
<dbReference type="Pfam" id="PF00652">
    <property type="entry name" value="Ricin_B_lectin"/>
    <property type="match status" value="1"/>
</dbReference>
<dbReference type="SUPFAM" id="SSF50370">
    <property type="entry name" value="Ricin B-like lectins"/>
    <property type="match status" value="1"/>
</dbReference>
<dbReference type="InterPro" id="IPR000772">
    <property type="entry name" value="Ricin_B_lectin"/>
</dbReference>
<feature type="chain" id="PRO_5013196433" description="Alpha-galactosidase" evidence="6">
    <location>
        <begin position="27"/>
        <end position="618"/>
    </location>
</feature>